<comment type="subcellular location">
    <subcellularLocation>
        <location evidence="1">Nucleus</location>
    </subcellularLocation>
</comment>
<keyword evidence="6" id="KW-1185">Reference proteome</keyword>
<accession>A0A914YDC2</accession>
<feature type="region of interest" description="Disordered" evidence="5">
    <location>
        <begin position="108"/>
        <end position="136"/>
    </location>
</feature>
<dbReference type="WBParaSite" id="PSU_v2.g15448.t1">
    <property type="protein sequence ID" value="PSU_v2.g15448.t1"/>
    <property type="gene ID" value="PSU_v2.g15448"/>
</dbReference>
<keyword evidence="2" id="KW-0805">Transcription regulation</keyword>
<dbReference type="AlphaFoldDB" id="A0A914YDC2"/>
<feature type="compositionally biased region" description="Polar residues" evidence="5">
    <location>
        <begin position="108"/>
        <end position="132"/>
    </location>
</feature>
<sequence>MTQNLFDTNLVHSLSTSSAANSFLSSLPPEMVVQLPGLGASNNSVAAFAAAGFPSNSLLSQNAATAASTMDRLLMAASAGGGGIGNGMGGNAGTLLHNSSSSIIDIAQPPQTQSQPNSGEASPGSSHSNQDIGNDAEGVWSQDIDQAFHEALQIYPPCKL</sequence>
<dbReference type="PANTHER" id="PTHR11834:SF0">
    <property type="entry name" value="PROTEIN SCALLOPED"/>
    <property type="match status" value="1"/>
</dbReference>
<dbReference type="GO" id="GO:0000981">
    <property type="term" value="F:DNA-binding transcription factor activity, RNA polymerase II-specific"/>
    <property type="evidence" value="ECO:0007669"/>
    <property type="project" value="TreeGrafter"/>
</dbReference>
<evidence type="ECO:0000256" key="1">
    <source>
        <dbReference type="ARBA" id="ARBA00004123"/>
    </source>
</evidence>
<dbReference type="InterPro" id="IPR050937">
    <property type="entry name" value="TEC1_TEAD_TF"/>
</dbReference>
<keyword evidence="4" id="KW-0539">Nucleus</keyword>
<dbReference type="GO" id="GO:0005667">
    <property type="term" value="C:transcription regulator complex"/>
    <property type="evidence" value="ECO:0007669"/>
    <property type="project" value="TreeGrafter"/>
</dbReference>
<dbReference type="GO" id="GO:0000978">
    <property type="term" value="F:RNA polymerase II cis-regulatory region sequence-specific DNA binding"/>
    <property type="evidence" value="ECO:0007669"/>
    <property type="project" value="TreeGrafter"/>
</dbReference>
<dbReference type="PANTHER" id="PTHR11834">
    <property type="entry name" value="TRANSCRIPTIONAL ENHANCER FACTOR TEF RELATED"/>
    <property type="match status" value="1"/>
</dbReference>
<protein>
    <submittedName>
        <fullName evidence="7">Uncharacterized protein</fullName>
    </submittedName>
</protein>
<evidence type="ECO:0000313" key="7">
    <source>
        <dbReference type="WBParaSite" id="PSU_v2.g15448.t1"/>
    </source>
</evidence>
<evidence type="ECO:0000256" key="5">
    <source>
        <dbReference type="SAM" id="MobiDB-lite"/>
    </source>
</evidence>
<evidence type="ECO:0000313" key="6">
    <source>
        <dbReference type="Proteomes" id="UP000887577"/>
    </source>
</evidence>
<evidence type="ECO:0000256" key="3">
    <source>
        <dbReference type="ARBA" id="ARBA00023163"/>
    </source>
</evidence>
<evidence type="ECO:0000256" key="2">
    <source>
        <dbReference type="ARBA" id="ARBA00023015"/>
    </source>
</evidence>
<reference evidence="7" key="1">
    <citation type="submission" date="2022-11" db="UniProtKB">
        <authorList>
            <consortium name="WormBaseParasite"/>
        </authorList>
    </citation>
    <scope>IDENTIFICATION</scope>
</reference>
<proteinExistence type="predicted"/>
<keyword evidence="3" id="KW-0804">Transcription</keyword>
<dbReference type="GO" id="GO:0005634">
    <property type="term" value="C:nucleus"/>
    <property type="evidence" value="ECO:0007669"/>
    <property type="project" value="UniProtKB-SubCell"/>
</dbReference>
<dbReference type="Proteomes" id="UP000887577">
    <property type="component" value="Unplaced"/>
</dbReference>
<organism evidence="6 7">
    <name type="scientific">Panagrolaimus superbus</name>
    <dbReference type="NCBI Taxonomy" id="310955"/>
    <lineage>
        <taxon>Eukaryota</taxon>
        <taxon>Metazoa</taxon>
        <taxon>Ecdysozoa</taxon>
        <taxon>Nematoda</taxon>
        <taxon>Chromadorea</taxon>
        <taxon>Rhabditida</taxon>
        <taxon>Tylenchina</taxon>
        <taxon>Panagrolaimomorpha</taxon>
        <taxon>Panagrolaimoidea</taxon>
        <taxon>Panagrolaimidae</taxon>
        <taxon>Panagrolaimus</taxon>
    </lineage>
</organism>
<dbReference type="GO" id="GO:0048568">
    <property type="term" value="P:embryonic organ development"/>
    <property type="evidence" value="ECO:0007669"/>
    <property type="project" value="TreeGrafter"/>
</dbReference>
<name>A0A914YDC2_9BILA</name>
<evidence type="ECO:0000256" key="4">
    <source>
        <dbReference type="ARBA" id="ARBA00023242"/>
    </source>
</evidence>